<evidence type="ECO:0000256" key="6">
    <source>
        <dbReference type="ARBA" id="ARBA00023136"/>
    </source>
</evidence>
<dbReference type="Proteomes" id="UP000006315">
    <property type="component" value="Unassembled WGS sequence"/>
</dbReference>
<feature type="domain" description="Cation efflux protein cytoplasmic" evidence="9">
    <location>
        <begin position="213"/>
        <end position="286"/>
    </location>
</feature>
<gene>
    <name evidence="10" type="ORF">BAZO_17464</name>
</gene>
<evidence type="ECO:0000259" key="8">
    <source>
        <dbReference type="Pfam" id="PF01545"/>
    </source>
</evidence>
<dbReference type="STRING" id="1131731.BAZO_17464"/>
<comment type="caution">
    <text evidence="10">The sequence shown here is derived from an EMBL/GenBank/DDBJ whole genome shotgun (WGS) entry which is preliminary data.</text>
</comment>
<dbReference type="NCBIfam" id="TIGR01297">
    <property type="entry name" value="CDF"/>
    <property type="match status" value="1"/>
</dbReference>
<feature type="transmembrane region" description="Helical" evidence="7">
    <location>
        <begin position="12"/>
        <end position="34"/>
    </location>
</feature>
<proteinExistence type="inferred from homology"/>
<feature type="transmembrane region" description="Helical" evidence="7">
    <location>
        <begin position="40"/>
        <end position="61"/>
    </location>
</feature>
<keyword evidence="11" id="KW-1185">Reference proteome</keyword>
<dbReference type="Gene3D" id="3.30.70.1350">
    <property type="entry name" value="Cation efflux protein, cytoplasmic domain"/>
    <property type="match status" value="1"/>
</dbReference>
<dbReference type="InterPro" id="IPR027470">
    <property type="entry name" value="Cation_efflux_CTD"/>
</dbReference>
<keyword evidence="5 7" id="KW-1133">Transmembrane helix</keyword>
<evidence type="ECO:0000256" key="5">
    <source>
        <dbReference type="ARBA" id="ARBA00022989"/>
    </source>
</evidence>
<evidence type="ECO:0000256" key="2">
    <source>
        <dbReference type="ARBA" id="ARBA00008114"/>
    </source>
</evidence>
<evidence type="ECO:0000256" key="7">
    <source>
        <dbReference type="SAM" id="Phobius"/>
    </source>
</evidence>
<evidence type="ECO:0000256" key="4">
    <source>
        <dbReference type="ARBA" id="ARBA00022692"/>
    </source>
</evidence>
<dbReference type="FunFam" id="1.20.1510.10:FF:000006">
    <property type="entry name" value="Divalent cation efflux transporter"/>
    <property type="match status" value="1"/>
</dbReference>
<dbReference type="Pfam" id="PF16916">
    <property type="entry name" value="ZT_dimer"/>
    <property type="match status" value="1"/>
</dbReference>
<keyword evidence="6 7" id="KW-0472">Membrane</keyword>
<dbReference type="GO" id="GO:0016020">
    <property type="term" value="C:membrane"/>
    <property type="evidence" value="ECO:0007669"/>
    <property type="project" value="UniProtKB-SubCell"/>
</dbReference>
<dbReference type="PANTHER" id="PTHR43840">
    <property type="entry name" value="MITOCHONDRIAL METAL TRANSPORTER 1-RELATED"/>
    <property type="match status" value="1"/>
</dbReference>
<accession>K6D632</accession>
<reference evidence="10 11" key="1">
    <citation type="journal article" date="2012" name="Front. Microbiol.">
        <title>Redundancy and modularity in membrane-associated dissimilatory nitrate reduction in Bacillus.</title>
        <authorList>
            <person name="Heylen K."/>
            <person name="Keltjens J."/>
        </authorList>
    </citation>
    <scope>NUCLEOTIDE SEQUENCE [LARGE SCALE GENOMIC DNA]</scope>
    <source>
        <strain evidence="10 11">LMG 9581</strain>
    </source>
</reference>
<dbReference type="AlphaFoldDB" id="K6D632"/>
<dbReference type="EMBL" id="AJLR01000146">
    <property type="protein sequence ID" value="EKN63483.1"/>
    <property type="molecule type" value="Genomic_DNA"/>
</dbReference>
<comment type="similarity">
    <text evidence="2">Belongs to the cation diffusion facilitator (CDF) transporter (TC 2.A.4) family.</text>
</comment>
<evidence type="ECO:0000259" key="9">
    <source>
        <dbReference type="Pfam" id="PF16916"/>
    </source>
</evidence>
<sequence length="287" mass="31677">MESYENLKAGEKGAWLSIITYIFLSVSKLLIGFLGNSEALLADGLNNSTDVVASIAVLVGLKIARKPPDKNHHYGHFRAETIASLIAAFIMISVGIQVIIEGVKSLTDEGNAIPDMFTGWVALICSIIMFLVYCYNINLAKKINSQSIKAAAKDNLSDSLVSIGAFIGISGSQFGFYWLDTVTAILVGIIIIKTAIEIFKEAVLELTDGFEIEELEQIRETVSNNPDIKKVKSIKARMHGNQTFVDIIIVTDQTLNVFESHQITEEIEKSLMEKHQIQNVHIHIEPQ</sequence>
<feature type="domain" description="Cation efflux protein transmembrane" evidence="8">
    <location>
        <begin position="15"/>
        <end position="206"/>
    </location>
</feature>
<dbReference type="InterPro" id="IPR050291">
    <property type="entry name" value="CDF_Transporter"/>
</dbReference>
<feature type="transmembrane region" description="Helical" evidence="7">
    <location>
        <begin position="82"/>
        <end position="100"/>
    </location>
</feature>
<feature type="transmembrane region" description="Helical" evidence="7">
    <location>
        <begin position="120"/>
        <end position="139"/>
    </location>
</feature>
<dbReference type="RefSeq" id="WP_004432138.1">
    <property type="nucleotide sequence ID" value="NZ_AJLR01000146.1"/>
</dbReference>
<dbReference type="InterPro" id="IPR058533">
    <property type="entry name" value="Cation_efflux_TM"/>
</dbReference>
<dbReference type="GO" id="GO:0008324">
    <property type="term" value="F:monoatomic cation transmembrane transporter activity"/>
    <property type="evidence" value="ECO:0007669"/>
    <property type="project" value="InterPro"/>
</dbReference>
<keyword evidence="4 7" id="KW-0812">Transmembrane</keyword>
<organism evidence="10 11">
    <name type="scientific">Schinkia azotoformans LMG 9581</name>
    <dbReference type="NCBI Taxonomy" id="1131731"/>
    <lineage>
        <taxon>Bacteria</taxon>
        <taxon>Bacillati</taxon>
        <taxon>Bacillota</taxon>
        <taxon>Bacilli</taxon>
        <taxon>Bacillales</taxon>
        <taxon>Bacillaceae</taxon>
        <taxon>Calidifontibacillus/Schinkia group</taxon>
        <taxon>Schinkia</taxon>
    </lineage>
</organism>
<dbReference type="PANTHER" id="PTHR43840:SF50">
    <property type="entry name" value="MANGANESE EFFLUX SYSTEM PROTEIN MNES"/>
    <property type="match status" value="1"/>
</dbReference>
<dbReference type="SUPFAM" id="SSF160240">
    <property type="entry name" value="Cation efflux protein cytoplasmic domain-like"/>
    <property type="match status" value="1"/>
</dbReference>
<evidence type="ECO:0000313" key="10">
    <source>
        <dbReference type="EMBL" id="EKN63483.1"/>
    </source>
</evidence>
<dbReference type="InterPro" id="IPR027469">
    <property type="entry name" value="Cation_efflux_TMD_sf"/>
</dbReference>
<evidence type="ECO:0000256" key="1">
    <source>
        <dbReference type="ARBA" id="ARBA00004141"/>
    </source>
</evidence>
<keyword evidence="3" id="KW-0813">Transport</keyword>
<name>K6D632_SCHAZ</name>
<dbReference type="InterPro" id="IPR036837">
    <property type="entry name" value="Cation_efflux_CTD_sf"/>
</dbReference>
<dbReference type="Gene3D" id="1.20.1510.10">
    <property type="entry name" value="Cation efflux protein transmembrane domain"/>
    <property type="match status" value="1"/>
</dbReference>
<dbReference type="SUPFAM" id="SSF161111">
    <property type="entry name" value="Cation efflux protein transmembrane domain-like"/>
    <property type="match status" value="1"/>
</dbReference>
<dbReference type="Pfam" id="PF01545">
    <property type="entry name" value="Cation_efflux"/>
    <property type="match status" value="1"/>
</dbReference>
<comment type="subcellular location">
    <subcellularLocation>
        <location evidence="1">Membrane</location>
        <topology evidence="1">Multi-pass membrane protein</topology>
    </subcellularLocation>
</comment>
<evidence type="ECO:0000256" key="3">
    <source>
        <dbReference type="ARBA" id="ARBA00022448"/>
    </source>
</evidence>
<evidence type="ECO:0000313" key="11">
    <source>
        <dbReference type="Proteomes" id="UP000006315"/>
    </source>
</evidence>
<dbReference type="InterPro" id="IPR002524">
    <property type="entry name" value="Cation_efflux"/>
</dbReference>
<protein>
    <submittedName>
        <fullName evidence="10">Uncharacterized protein</fullName>
    </submittedName>
</protein>
<dbReference type="PATRIC" id="fig|1131731.3.peg.3559"/>